<keyword evidence="5" id="KW-0378">Hydrolase</keyword>
<comment type="subcellular location">
    <subcellularLocation>
        <location evidence="2">Cell envelope</location>
    </subcellularLocation>
</comment>
<feature type="domain" description="LysM" evidence="9">
    <location>
        <begin position="69"/>
        <end position="117"/>
    </location>
</feature>
<dbReference type="PANTHER" id="PTHR21666:SF288">
    <property type="entry name" value="CELL DIVISION PROTEIN YTFB"/>
    <property type="match status" value="1"/>
</dbReference>
<evidence type="ECO:0000259" key="9">
    <source>
        <dbReference type="PROSITE" id="PS51782"/>
    </source>
</evidence>
<keyword evidence="7" id="KW-0482">Metalloprotease</keyword>
<protein>
    <submittedName>
        <fullName evidence="10">Glycyl-glycine endopeptidase ALE-1</fullName>
    </submittedName>
</protein>
<evidence type="ECO:0000256" key="5">
    <source>
        <dbReference type="ARBA" id="ARBA00022801"/>
    </source>
</evidence>
<evidence type="ECO:0000256" key="7">
    <source>
        <dbReference type="ARBA" id="ARBA00023049"/>
    </source>
</evidence>
<dbReference type="OrthoDB" id="9810477at2"/>
<dbReference type="InterPro" id="IPR050570">
    <property type="entry name" value="Cell_wall_metabolism_enzyme"/>
</dbReference>
<dbReference type="Gene3D" id="3.10.450.350">
    <property type="match status" value="2"/>
</dbReference>
<proteinExistence type="predicted"/>
<dbReference type="Proteomes" id="UP000030185">
    <property type="component" value="Unassembled WGS sequence"/>
</dbReference>
<dbReference type="eggNOG" id="COG0739">
    <property type="taxonomic scope" value="Bacteria"/>
</dbReference>
<sequence>MHKKQLRIFILATLIITSALILFFFLTIDRSNNEIEALKEEQRIDTIEQLPPPAPVIQYGMNIDSLSIIEEKVKKNENFTSILQKYNVPKEVINQLITESKNKFKVSKIQAGKSYDVLRSKKDSVARGFIYYGDPTQTIVFKTTPLEVLVDLKPTDTIERRTGGTITGSLYETLQQINAPAVLAYELSKIFARKVDFFKIQQGDNFKIIFDEVTLDGQPLNVKRIHSVCFEHDNKKYYAFNFGKNGKDAFYDEDGNSLQQGGFLKSPLKFFRISSKFSKRRFHPVQKVFKAHLGTDYAAPTGTPIMTVADGVVTEAKFAVFNGNYVKIKHNKTHTTQYLHMSRIAKGMKPGTKVKQGQVIGYVGSTGLASGPHVCFRFWENGKQIDGTKVKTIKGDPVKKSDMKQFKALRDEMLAGLDDINVTEEAQANTSDKSQNQFSK</sequence>
<feature type="transmembrane region" description="Helical" evidence="8">
    <location>
        <begin position="7"/>
        <end position="28"/>
    </location>
</feature>
<dbReference type="RefSeq" id="WP_045466441.1">
    <property type="nucleotide sequence ID" value="NZ_BBLT01000008.1"/>
</dbReference>
<accession>A0A098LJ30</accession>
<dbReference type="SUPFAM" id="SSF51261">
    <property type="entry name" value="Duplicated hybrid motif"/>
    <property type="match status" value="1"/>
</dbReference>
<dbReference type="GO" id="GO:0046872">
    <property type="term" value="F:metal ion binding"/>
    <property type="evidence" value="ECO:0007669"/>
    <property type="project" value="UniProtKB-KW"/>
</dbReference>
<evidence type="ECO:0000256" key="8">
    <source>
        <dbReference type="SAM" id="Phobius"/>
    </source>
</evidence>
<dbReference type="STRING" id="153721.MYP_3698"/>
<evidence type="ECO:0000256" key="2">
    <source>
        <dbReference type="ARBA" id="ARBA00004196"/>
    </source>
</evidence>
<dbReference type="InterPro" id="IPR016047">
    <property type="entry name" value="M23ase_b-sheet_dom"/>
</dbReference>
<dbReference type="PANTHER" id="PTHR21666">
    <property type="entry name" value="PEPTIDASE-RELATED"/>
    <property type="match status" value="1"/>
</dbReference>
<dbReference type="GO" id="GO:0006508">
    <property type="term" value="P:proteolysis"/>
    <property type="evidence" value="ECO:0007669"/>
    <property type="project" value="UniProtKB-KW"/>
</dbReference>
<dbReference type="InterPro" id="IPR018392">
    <property type="entry name" value="LysM"/>
</dbReference>
<keyword evidence="4" id="KW-0479">Metal-binding</keyword>
<dbReference type="InterPro" id="IPR045834">
    <property type="entry name" value="Csd3_N2"/>
</dbReference>
<evidence type="ECO:0000256" key="6">
    <source>
        <dbReference type="ARBA" id="ARBA00022833"/>
    </source>
</evidence>
<dbReference type="GO" id="GO:0030313">
    <property type="term" value="C:cell envelope"/>
    <property type="evidence" value="ECO:0007669"/>
    <property type="project" value="UniProtKB-SubCell"/>
</dbReference>
<organism evidence="10 11">
    <name type="scientific">Sporocytophaga myxococcoides</name>
    <dbReference type="NCBI Taxonomy" id="153721"/>
    <lineage>
        <taxon>Bacteria</taxon>
        <taxon>Pseudomonadati</taxon>
        <taxon>Bacteroidota</taxon>
        <taxon>Cytophagia</taxon>
        <taxon>Cytophagales</taxon>
        <taxon>Cytophagaceae</taxon>
        <taxon>Sporocytophaga</taxon>
    </lineage>
</organism>
<comment type="caution">
    <text evidence="10">The sequence shown here is derived from an EMBL/GenBank/DDBJ whole genome shotgun (WGS) entry which is preliminary data.</text>
</comment>
<evidence type="ECO:0000313" key="10">
    <source>
        <dbReference type="EMBL" id="GAL86469.1"/>
    </source>
</evidence>
<keyword evidence="3" id="KW-0645">Protease</keyword>
<dbReference type="Pfam" id="PF19425">
    <property type="entry name" value="Csd3_N2"/>
    <property type="match status" value="1"/>
</dbReference>
<gene>
    <name evidence="10" type="ORF">MYP_3698</name>
</gene>
<reference evidence="10 11" key="1">
    <citation type="submission" date="2014-09" db="EMBL/GenBank/DDBJ databases">
        <title>Sporocytophaga myxococcoides PG-01 genome sequencing.</title>
        <authorList>
            <person name="Liu L."/>
            <person name="Gao P.J."/>
            <person name="Chen G.J."/>
            <person name="Wang L.S."/>
        </authorList>
    </citation>
    <scope>NUCLEOTIDE SEQUENCE [LARGE SCALE GENOMIC DNA]</scope>
    <source>
        <strain evidence="10 11">PG-01</strain>
    </source>
</reference>
<name>A0A098LJ30_9BACT</name>
<evidence type="ECO:0000256" key="1">
    <source>
        <dbReference type="ARBA" id="ARBA00001947"/>
    </source>
</evidence>
<keyword evidence="8" id="KW-0472">Membrane</keyword>
<evidence type="ECO:0000256" key="4">
    <source>
        <dbReference type="ARBA" id="ARBA00022723"/>
    </source>
</evidence>
<dbReference type="CDD" id="cd12797">
    <property type="entry name" value="M23_peptidase"/>
    <property type="match status" value="1"/>
</dbReference>
<keyword evidence="6" id="KW-0862">Zinc</keyword>
<dbReference type="GO" id="GO:0004222">
    <property type="term" value="F:metalloendopeptidase activity"/>
    <property type="evidence" value="ECO:0007669"/>
    <property type="project" value="TreeGrafter"/>
</dbReference>
<dbReference type="InterPro" id="IPR011055">
    <property type="entry name" value="Dup_hybrid_motif"/>
</dbReference>
<evidence type="ECO:0000313" key="11">
    <source>
        <dbReference type="Proteomes" id="UP000030185"/>
    </source>
</evidence>
<keyword evidence="8" id="KW-1133">Transmembrane helix</keyword>
<dbReference type="PROSITE" id="PS51782">
    <property type="entry name" value="LYSM"/>
    <property type="match status" value="1"/>
</dbReference>
<dbReference type="EMBL" id="BBLT01000008">
    <property type="protein sequence ID" value="GAL86469.1"/>
    <property type="molecule type" value="Genomic_DNA"/>
</dbReference>
<dbReference type="AlphaFoldDB" id="A0A098LJ30"/>
<comment type="cofactor">
    <cofactor evidence="1">
        <name>Zn(2+)</name>
        <dbReference type="ChEBI" id="CHEBI:29105"/>
    </cofactor>
</comment>
<dbReference type="Pfam" id="PF01551">
    <property type="entry name" value="Peptidase_M23"/>
    <property type="match status" value="1"/>
</dbReference>
<keyword evidence="11" id="KW-1185">Reference proteome</keyword>
<keyword evidence="8" id="KW-0812">Transmembrane</keyword>
<dbReference type="Gene3D" id="2.70.70.10">
    <property type="entry name" value="Glucose Permease (Domain IIA)"/>
    <property type="match status" value="1"/>
</dbReference>
<evidence type="ECO:0000256" key="3">
    <source>
        <dbReference type="ARBA" id="ARBA00022670"/>
    </source>
</evidence>